<reference evidence="3" key="1">
    <citation type="journal article" date="2019" name="Int. J. Syst. Evol. Microbiol.">
        <title>The Global Catalogue of Microorganisms (GCM) 10K type strain sequencing project: providing services to taxonomists for standard genome sequencing and annotation.</title>
        <authorList>
            <consortium name="The Broad Institute Genomics Platform"/>
            <consortium name="The Broad Institute Genome Sequencing Center for Infectious Disease"/>
            <person name="Wu L."/>
            <person name="Ma J."/>
        </authorList>
    </citation>
    <scope>NUCLEOTIDE SEQUENCE [LARGE SCALE GENOMIC DNA]</scope>
    <source>
        <strain evidence="3">JCM 17759</strain>
    </source>
</reference>
<sequence>MSNQTLSPAMKALAAAQSRREQAIRDQAAAAEAVAQQEADLVAQQQRIADARAKLERQAREIEQAELEVRRKQAEIPAERVDLATATDVAGKLHAAFENYRHPGDEPEQVLADAVWDAVDDARDRLLTDDVDDQARALVLAINGVTMACERWELCRSGQILPASGIDLDTAGLGSSPATSRRVESLEKEMLAVLSGEQPPKTESIGRLVGEGIDTRQICKMIRLVNPDGSSALGVLGQIIDSGDRAQPSWEHVRWFGTLDFDTAWERRQADIPRRKQLKSDHYAASAHGSVRPNRLSGQGVVSKAFDAIEDEGRQFAAYQAANGI</sequence>
<evidence type="ECO:0000313" key="3">
    <source>
        <dbReference type="Proteomes" id="UP001500840"/>
    </source>
</evidence>
<organism evidence="2 3">
    <name type="scientific">Novipirellula rosea</name>
    <dbReference type="NCBI Taxonomy" id="1031540"/>
    <lineage>
        <taxon>Bacteria</taxon>
        <taxon>Pseudomonadati</taxon>
        <taxon>Planctomycetota</taxon>
        <taxon>Planctomycetia</taxon>
        <taxon>Pirellulales</taxon>
        <taxon>Pirellulaceae</taxon>
        <taxon>Novipirellula</taxon>
    </lineage>
</organism>
<evidence type="ECO:0000256" key="1">
    <source>
        <dbReference type="SAM" id="Coils"/>
    </source>
</evidence>
<keyword evidence="1" id="KW-0175">Coiled coil</keyword>
<dbReference type="EMBL" id="BAABGA010000035">
    <property type="protein sequence ID" value="GAA4455365.1"/>
    <property type="molecule type" value="Genomic_DNA"/>
</dbReference>
<comment type="caution">
    <text evidence="2">The sequence shown here is derived from an EMBL/GenBank/DDBJ whole genome shotgun (WGS) entry which is preliminary data.</text>
</comment>
<dbReference type="Proteomes" id="UP001500840">
    <property type="component" value="Unassembled WGS sequence"/>
</dbReference>
<accession>A0ABP8MSJ3</accession>
<protein>
    <submittedName>
        <fullName evidence="2">Uncharacterized protein</fullName>
    </submittedName>
</protein>
<gene>
    <name evidence="2" type="ORF">GCM10023156_29240</name>
</gene>
<name>A0ABP8MSJ3_9BACT</name>
<proteinExistence type="predicted"/>
<feature type="coiled-coil region" evidence="1">
    <location>
        <begin position="34"/>
        <end position="75"/>
    </location>
</feature>
<keyword evidence="3" id="KW-1185">Reference proteome</keyword>
<evidence type="ECO:0000313" key="2">
    <source>
        <dbReference type="EMBL" id="GAA4455365.1"/>
    </source>
</evidence>